<comment type="catalytic activity">
    <reaction evidence="6">
        <text>glycyl-tRNA(Gly) + acetyl-CoA = N-acetylglycyl-tRNA(Gly) + CoA + H(+)</text>
        <dbReference type="Rhea" id="RHEA:81867"/>
        <dbReference type="Rhea" id="RHEA-COMP:9683"/>
        <dbReference type="Rhea" id="RHEA-COMP:19766"/>
        <dbReference type="ChEBI" id="CHEBI:15378"/>
        <dbReference type="ChEBI" id="CHEBI:57287"/>
        <dbReference type="ChEBI" id="CHEBI:57288"/>
        <dbReference type="ChEBI" id="CHEBI:78522"/>
        <dbReference type="ChEBI" id="CHEBI:232036"/>
    </reaction>
</comment>
<evidence type="ECO:0000259" key="7">
    <source>
        <dbReference type="PROSITE" id="PS51186"/>
    </source>
</evidence>
<dbReference type="InterPro" id="IPR000182">
    <property type="entry name" value="GNAT_dom"/>
</dbReference>
<dbReference type="GO" id="GO:0016747">
    <property type="term" value="F:acyltransferase activity, transferring groups other than amino-acyl groups"/>
    <property type="evidence" value="ECO:0007669"/>
    <property type="project" value="InterPro"/>
</dbReference>
<accession>A0A6N3BSE2</accession>
<dbReference type="PANTHER" id="PTHR36449">
    <property type="entry name" value="ACETYLTRANSFERASE-RELATED"/>
    <property type="match status" value="1"/>
</dbReference>
<evidence type="ECO:0000256" key="3">
    <source>
        <dbReference type="ARBA" id="ARBA00022649"/>
    </source>
</evidence>
<dbReference type="EMBL" id="CACRTZ010000006">
    <property type="protein sequence ID" value="VYU05568.1"/>
    <property type="molecule type" value="Genomic_DNA"/>
</dbReference>
<dbReference type="Pfam" id="PF13508">
    <property type="entry name" value="Acetyltransf_7"/>
    <property type="match status" value="1"/>
</dbReference>
<gene>
    <name evidence="8" type="ORF">EMLFYP7_01289</name>
</gene>
<keyword evidence="4" id="KW-0808">Transferase</keyword>
<dbReference type="InterPro" id="IPR016181">
    <property type="entry name" value="Acyl_CoA_acyltransferase"/>
</dbReference>
<dbReference type="AlphaFoldDB" id="A0A6N3BSE2"/>
<dbReference type="SUPFAM" id="SSF55729">
    <property type="entry name" value="Acyl-CoA N-acyltransferases (Nat)"/>
    <property type="match status" value="1"/>
</dbReference>
<dbReference type="PANTHER" id="PTHR36449:SF1">
    <property type="entry name" value="ACETYLTRANSFERASE"/>
    <property type="match status" value="1"/>
</dbReference>
<evidence type="ECO:0000256" key="1">
    <source>
        <dbReference type="ARBA" id="ARBA00009342"/>
    </source>
</evidence>
<evidence type="ECO:0000256" key="5">
    <source>
        <dbReference type="ARBA" id="ARBA00023315"/>
    </source>
</evidence>
<keyword evidence="2" id="KW-0678">Repressor</keyword>
<protein>
    <recommendedName>
        <fullName evidence="7">N-acetyltransferase domain-containing protein</fullName>
    </recommendedName>
</protein>
<evidence type="ECO:0000256" key="6">
    <source>
        <dbReference type="ARBA" id="ARBA00049880"/>
    </source>
</evidence>
<evidence type="ECO:0000256" key="4">
    <source>
        <dbReference type="ARBA" id="ARBA00022679"/>
    </source>
</evidence>
<feature type="domain" description="N-acetyltransferase" evidence="7">
    <location>
        <begin position="4"/>
        <end position="168"/>
    </location>
</feature>
<proteinExistence type="inferred from homology"/>
<reference evidence="8" key="1">
    <citation type="submission" date="2019-11" db="EMBL/GenBank/DDBJ databases">
        <authorList>
            <person name="Feng L."/>
        </authorList>
    </citation>
    <scope>NUCLEOTIDE SEQUENCE</scope>
    <source>
        <strain evidence="8">EMassiliensisLFYP7</strain>
    </source>
</reference>
<evidence type="ECO:0000256" key="2">
    <source>
        <dbReference type="ARBA" id="ARBA00022491"/>
    </source>
</evidence>
<dbReference type="RefSeq" id="WP_156565440.1">
    <property type="nucleotide sequence ID" value="NZ_CACRTZ010000006.1"/>
</dbReference>
<dbReference type="Gene3D" id="3.40.630.30">
    <property type="match status" value="1"/>
</dbReference>
<dbReference type="PROSITE" id="PS51186">
    <property type="entry name" value="GNAT"/>
    <property type="match status" value="1"/>
</dbReference>
<name>A0A6N3BSE2_9ENTR</name>
<keyword evidence="5" id="KW-0012">Acyltransferase</keyword>
<sequence length="172" mass="19354">MKNLTIEILTDGTEYDFQQFNCGDASLNLFLTEHLRRQHDSKILRAYVLRTAAPERRIVGYYTLSGSCFERAMLPSKTQQKRIPYKNVPSVTLGRLAVDRTLQGKGWGVVLVTHAMKVIWSASLAVGIHGMFVEAINEKAQAFYQALGFIPLSGENSHALFYPTKSIERLFG</sequence>
<evidence type="ECO:0000313" key="8">
    <source>
        <dbReference type="EMBL" id="VYU05568.1"/>
    </source>
</evidence>
<keyword evidence="3" id="KW-1277">Toxin-antitoxin system</keyword>
<comment type="similarity">
    <text evidence="1">Belongs to the acetyltransferase family. GNAT subfamily.</text>
</comment>
<organism evidence="8">
    <name type="scientific">Phytobacter massiliensis</name>
    <dbReference type="NCBI Taxonomy" id="1485952"/>
    <lineage>
        <taxon>Bacteria</taxon>
        <taxon>Pseudomonadati</taxon>
        <taxon>Pseudomonadota</taxon>
        <taxon>Gammaproteobacteria</taxon>
        <taxon>Enterobacterales</taxon>
        <taxon>Enterobacteriaceae</taxon>
        <taxon>Phytobacter</taxon>
    </lineage>
</organism>